<evidence type="ECO:0000256" key="2">
    <source>
        <dbReference type="SAM" id="MobiDB-lite"/>
    </source>
</evidence>
<keyword evidence="3" id="KW-0472">Membrane</keyword>
<dbReference type="OrthoDB" id="3794175at2759"/>
<evidence type="ECO:0000256" key="3">
    <source>
        <dbReference type="SAM" id="Phobius"/>
    </source>
</evidence>
<feature type="region of interest" description="Disordered" evidence="2">
    <location>
        <begin position="153"/>
        <end position="178"/>
    </location>
</feature>
<reference evidence="4" key="2">
    <citation type="submission" date="2020-09" db="EMBL/GenBank/DDBJ databases">
        <title>Reference genome assembly for Australian Ascochyta lentis isolate Al4.</title>
        <authorList>
            <person name="Lee R.C."/>
            <person name="Farfan-Caceres L.M."/>
            <person name="Debler J.W."/>
            <person name="Williams A.H."/>
            <person name="Henares B.M."/>
        </authorList>
    </citation>
    <scope>NUCLEOTIDE SEQUENCE</scope>
    <source>
        <strain evidence="4">Al4</strain>
    </source>
</reference>
<feature type="coiled-coil region" evidence="1">
    <location>
        <begin position="226"/>
        <end position="253"/>
    </location>
</feature>
<proteinExistence type="predicted"/>
<feature type="transmembrane region" description="Helical" evidence="3">
    <location>
        <begin position="77"/>
        <end position="94"/>
    </location>
</feature>
<sequence length="614" mass="69446">MMTYFNTTKTVCMLVPASWKHYMRSCSTTFGQRPWKPVACPYMGNTRSFLFVPSCATRNSAQRVTFTSAANSQSQDAWVVVIFWVVLACMALFYSSDIMSGMDSVIKWAETLWAWDVKTMDGATANAAVKAAWRPALDEDGSPVVPSFVKEHLEKKGLPRPAKSAQPTPDVETKADGPRPALRTFTAPSWFPFGLCFRFQAHPFFITFASTLDSLRMPPTLGPSLLEEKNAEIAALKAELEGALLEINDRDEEMQANKLLVARTAREQDTQLTAAHKDLDTIRMHIREIGQKFRRLGDLNRTHVDQIGTLEEKTEELNTKNSILTTENEELQWLTQDLQRENQAWIRTMHALHDQDKDVEIERLRAQLDELETSHNHTTLSNLALQDSAAYLHRISAANAQATTTTQNNLHNALSRIDTLTHDLSTTSESLESALHETDMLRDELHDQEAHTARLTSTTQHEHSHLHHLLTEARESAATTQSQLERALDKKTRVLRAKTAQHTATARRCESLLKELNSEVRHSQLVQWELEWLRYAYDESTRYPQWECAGFGDGGVGVCEYDWNASVEVFGCESGSEGEYEEVVLADFTDRFEKLSCFSGEDKTESETEDEGLL</sequence>
<reference evidence="4" key="1">
    <citation type="submission" date="2018-12" db="EMBL/GenBank/DDBJ databases">
        <authorList>
            <person name="Syme R.A."/>
            <person name="Farfan-Caceres L."/>
            <person name="Lichtenzveig J."/>
        </authorList>
    </citation>
    <scope>NUCLEOTIDE SEQUENCE</scope>
    <source>
        <strain evidence="4">Al4</strain>
    </source>
</reference>
<gene>
    <name evidence="4" type="ORF">EKO04_002354</name>
</gene>
<keyword evidence="3" id="KW-0812">Transmembrane</keyword>
<protein>
    <submittedName>
        <fullName evidence="4">Uncharacterized protein</fullName>
    </submittedName>
</protein>
<keyword evidence="3" id="KW-1133">Transmembrane helix</keyword>
<dbReference type="Proteomes" id="UP000651452">
    <property type="component" value="Unassembled WGS sequence"/>
</dbReference>
<keyword evidence="1" id="KW-0175">Coiled coil</keyword>
<keyword evidence="5" id="KW-1185">Reference proteome</keyword>
<feature type="coiled-coil region" evidence="1">
    <location>
        <begin position="354"/>
        <end position="381"/>
    </location>
</feature>
<name>A0A8H7J9M0_9PLEO</name>
<accession>A0A8H7J9M0</accession>
<dbReference type="AlphaFoldDB" id="A0A8H7J9M0"/>
<evidence type="ECO:0000313" key="5">
    <source>
        <dbReference type="Proteomes" id="UP000651452"/>
    </source>
</evidence>
<evidence type="ECO:0000256" key="1">
    <source>
        <dbReference type="SAM" id="Coils"/>
    </source>
</evidence>
<dbReference type="EMBL" id="RZGK01000004">
    <property type="protein sequence ID" value="KAF9699494.1"/>
    <property type="molecule type" value="Genomic_DNA"/>
</dbReference>
<organism evidence="4 5">
    <name type="scientific">Ascochyta lentis</name>
    <dbReference type="NCBI Taxonomy" id="205686"/>
    <lineage>
        <taxon>Eukaryota</taxon>
        <taxon>Fungi</taxon>
        <taxon>Dikarya</taxon>
        <taxon>Ascomycota</taxon>
        <taxon>Pezizomycotina</taxon>
        <taxon>Dothideomycetes</taxon>
        <taxon>Pleosporomycetidae</taxon>
        <taxon>Pleosporales</taxon>
        <taxon>Pleosporineae</taxon>
        <taxon>Didymellaceae</taxon>
        <taxon>Ascochyta</taxon>
    </lineage>
</organism>
<comment type="caution">
    <text evidence="4">The sequence shown here is derived from an EMBL/GenBank/DDBJ whole genome shotgun (WGS) entry which is preliminary data.</text>
</comment>
<evidence type="ECO:0000313" key="4">
    <source>
        <dbReference type="EMBL" id="KAF9699494.1"/>
    </source>
</evidence>